<dbReference type="InParanoid" id="A0A507B932"/>
<reference evidence="5 6" key="1">
    <citation type="submission" date="2019-06" db="EMBL/GenBank/DDBJ databases">
        <title>Draft genome sequence of the filamentous fungus Phialemoniopsis curvata isolated from diesel fuel.</title>
        <authorList>
            <person name="Varaljay V.A."/>
            <person name="Lyon W.J."/>
            <person name="Crouch A.L."/>
            <person name="Drake C.E."/>
            <person name="Hollomon J.M."/>
            <person name="Nadeau L.J."/>
            <person name="Nunn H.S."/>
            <person name="Stevenson B.S."/>
            <person name="Bojanowski C.L."/>
            <person name="Crookes-Goodson W.J."/>
        </authorList>
    </citation>
    <scope>NUCLEOTIDE SEQUENCE [LARGE SCALE GENOMIC DNA]</scope>
    <source>
        <strain evidence="5 6">D216</strain>
    </source>
</reference>
<evidence type="ECO:0000259" key="4">
    <source>
        <dbReference type="PROSITE" id="PS51344"/>
    </source>
</evidence>
<dbReference type="Proteomes" id="UP000319257">
    <property type="component" value="Unassembled WGS sequence"/>
</dbReference>
<feature type="domain" description="HTH TFE/IIEalpha-type" evidence="4">
    <location>
        <begin position="4"/>
        <end position="95"/>
    </location>
</feature>
<feature type="compositionally biased region" description="Acidic residues" evidence="3">
    <location>
        <begin position="335"/>
        <end position="354"/>
    </location>
</feature>
<evidence type="ECO:0000313" key="5">
    <source>
        <dbReference type="EMBL" id="TPX15124.1"/>
    </source>
</evidence>
<dbReference type="AlphaFoldDB" id="A0A507B932"/>
<dbReference type="InterPro" id="IPR024550">
    <property type="entry name" value="TFIIEa/SarR/Rpc3_HTH_dom"/>
</dbReference>
<feature type="compositionally biased region" description="Basic and acidic residues" evidence="3">
    <location>
        <begin position="323"/>
        <end position="334"/>
    </location>
</feature>
<dbReference type="InterPro" id="IPR039997">
    <property type="entry name" value="TFE"/>
</dbReference>
<keyword evidence="1" id="KW-0805">Transcription regulation</keyword>
<evidence type="ECO:0000256" key="2">
    <source>
        <dbReference type="ARBA" id="ARBA00023163"/>
    </source>
</evidence>
<evidence type="ECO:0000313" key="6">
    <source>
        <dbReference type="Proteomes" id="UP000319257"/>
    </source>
</evidence>
<dbReference type="FunCoup" id="A0A507B932">
    <property type="interactions" value="133"/>
</dbReference>
<feature type="compositionally biased region" description="Acidic residues" evidence="3">
    <location>
        <begin position="432"/>
        <end position="444"/>
    </location>
</feature>
<name>A0A507B932_9PEZI</name>
<comment type="caution">
    <text evidence="5">The sequence shown here is derived from an EMBL/GenBank/DDBJ whole genome shotgun (WGS) entry which is preliminary data.</text>
</comment>
<sequence>MDLAKQLLRTVMRAFYETRHILVIDALVLHSALRDDDLAYLMSMNTKDLHKLCAFLRDARCLAVHSRPEKASETARPVNRIYYYIDYRQTIDAIKWRVYKMDKDMQGTTVPASEKKEYFCPRCKAEWTQMQVLDNWGPTGFLCHRCGSVLTHDVERQSTGHQKSTRMHNQFKFITDLLPRIDSVFIPDNNFDVAFNSRLKVVRDAQHQIAQTIAVDPARPTAVKGLANTGPTSMSVIVNKGDGPSEEEKEAERLRKEKLAKQNELPAWMERSTIDGASYKVDGTSVGAIRNDTTDVKDPNLKSHVDDQDSSEMASIFARIKEQAAEEAARKARDEEEGVTDDEDEDEDEFEDVDVATGSNSAVGTPASTAGALAPTSVPAVPSPLRQSNLKREASSGDSTPAGGNTPGAEDRPVKKVKVEEPPAAAVKAEEADSDEDDLEFEDV</sequence>
<proteinExistence type="predicted"/>
<dbReference type="Pfam" id="PF02002">
    <property type="entry name" value="TFIIE_alpha"/>
    <property type="match status" value="1"/>
</dbReference>
<dbReference type="SMART" id="SM00531">
    <property type="entry name" value="TFIIE"/>
    <property type="match status" value="1"/>
</dbReference>
<dbReference type="GeneID" id="41972129"/>
<dbReference type="GO" id="GO:0006367">
    <property type="term" value="P:transcription initiation at RNA polymerase II promoter"/>
    <property type="evidence" value="ECO:0007669"/>
    <property type="project" value="InterPro"/>
</dbReference>
<feature type="compositionally biased region" description="Basic and acidic residues" evidence="3">
    <location>
        <begin position="292"/>
        <end position="307"/>
    </location>
</feature>
<dbReference type="InterPro" id="IPR002853">
    <property type="entry name" value="TFIIE_asu"/>
</dbReference>
<feature type="region of interest" description="Disordered" evidence="3">
    <location>
        <begin position="290"/>
        <end position="310"/>
    </location>
</feature>
<dbReference type="STRING" id="1093900.A0A507B932"/>
<dbReference type="RefSeq" id="XP_030996835.1">
    <property type="nucleotide sequence ID" value="XM_031139119.1"/>
</dbReference>
<dbReference type="OrthoDB" id="361102at2759"/>
<feature type="region of interest" description="Disordered" evidence="3">
    <location>
        <begin position="323"/>
        <end position="444"/>
    </location>
</feature>
<dbReference type="EMBL" id="SKBQ01000023">
    <property type="protein sequence ID" value="TPX15124.1"/>
    <property type="molecule type" value="Genomic_DNA"/>
</dbReference>
<evidence type="ECO:0000256" key="1">
    <source>
        <dbReference type="ARBA" id="ARBA00023015"/>
    </source>
</evidence>
<feature type="compositionally biased region" description="Basic and acidic residues" evidence="3">
    <location>
        <begin position="409"/>
        <end position="421"/>
    </location>
</feature>
<dbReference type="InterPro" id="IPR017919">
    <property type="entry name" value="TFIIE/TFIIEa_HTH"/>
</dbReference>
<accession>A0A507B932</accession>
<protein>
    <recommendedName>
        <fullName evidence="4">HTH TFE/IIEalpha-type domain-containing protein</fullName>
    </recommendedName>
</protein>
<feature type="compositionally biased region" description="Polar residues" evidence="3">
    <location>
        <begin position="357"/>
        <end position="368"/>
    </location>
</feature>
<evidence type="ECO:0000256" key="3">
    <source>
        <dbReference type="SAM" id="MobiDB-lite"/>
    </source>
</evidence>
<dbReference type="PROSITE" id="PS51344">
    <property type="entry name" value="HTH_TFE_IIE"/>
    <property type="match status" value="1"/>
</dbReference>
<dbReference type="PANTHER" id="PTHR13097:SF7">
    <property type="entry name" value="GENERAL TRANSCRIPTION FACTOR IIE SUBUNIT 1"/>
    <property type="match status" value="1"/>
</dbReference>
<dbReference type="GO" id="GO:0005673">
    <property type="term" value="C:transcription factor TFIIE complex"/>
    <property type="evidence" value="ECO:0007669"/>
    <property type="project" value="TreeGrafter"/>
</dbReference>
<keyword evidence="6" id="KW-1185">Reference proteome</keyword>
<organism evidence="5 6">
    <name type="scientific">Thyridium curvatum</name>
    <dbReference type="NCBI Taxonomy" id="1093900"/>
    <lineage>
        <taxon>Eukaryota</taxon>
        <taxon>Fungi</taxon>
        <taxon>Dikarya</taxon>
        <taxon>Ascomycota</taxon>
        <taxon>Pezizomycotina</taxon>
        <taxon>Sordariomycetes</taxon>
        <taxon>Sordariomycetidae</taxon>
        <taxon>Thyridiales</taxon>
        <taxon>Thyridiaceae</taxon>
        <taxon>Thyridium</taxon>
    </lineage>
</organism>
<keyword evidence="2" id="KW-0804">Transcription</keyword>
<gene>
    <name evidence="5" type="ORF">E0L32_004682</name>
</gene>
<dbReference type="PANTHER" id="PTHR13097">
    <property type="entry name" value="TRANSCRIPTION INITIATION FACTOR IIE, ALPHA SUBUNIT"/>
    <property type="match status" value="1"/>
</dbReference>